<dbReference type="Proteomes" id="UP000443353">
    <property type="component" value="Unassembled WGS sequence"/>
</dbReference>
<dbReference type="GO" id="GO:0046872">
    <property type="term" value="F:metal ion binding"/>
    <property type="evidence" value="ECO:0007669"/>
    <property type="project" value="UniProtKB-KW"/>
</dbReference>
<evidence type="ECO:0000256" key="1">
    <source>
        <dbReference type="ARBA" id="ARBA00001946"/>
    </source>
</evidence>
<dbReference type="PANTHER" id="PTHR31609:SF1">
    <property type="entry name" value="CARBOHYDRATE DEACETYLASE"/>
    <property type="match status" value="1"/>
</dbReference>
<evidence type="ECO:0000256" key="4">
    <source>
        <dbReference type="ARBA" id="ARBA00022842"/>
    </source>
</evidence>
<keyword evidence="3" id="KW-0378">Hydrolase</keyword>
<dbReference type="GO" id="GO:0005975">
    <property type="term" value="P:carbohydrate metabolic process"/>
    <property type="evidence" value="ECO:0007669"/>
    <property type="project" value="InterPro"/>
</dbReference>
<proteinExistence type="predicted"/>
<dbReference type="GO" id="GO:0016787">
    <property type="term" value="F:hydrolase activity"/>
    <property type="evidence" value="ECO:0007669"/>
    <property type="project" value="UniProtKB-KW"/>
</dbReference>
<feature type="region of interest" description="Disordered" evidence="6">
    <location>
        <begin position="300"/>
        <end position="354"/>
    </location>
</feature>
<reference evidence="7 8" key="1">
    <citation type="submission" date="2019-12" db="EMBL/GenBank/DDBJ databases">
        <authorList>
            <person name="Li C."/>
            <person name="Zhao J."/>
        </authorList>
    </citation>
    <scope>NUCLEOTIDE SEQUENCE [LARGE SCALE GENOMIC DNA]</scope>
    <source>
        <strain evidence="7 8">NEAU-DD11</strain>
    </source>
</reference>
<keyword evidence="8" id="KW-1185">Reference proteome</keyword>
<sequence length="354" mass="36786">MSAQRGRGLIVTADDFGAHPSVNAAVERAHRDGVLTAASLMVGAPAAEDAIARARASPGLRVGLHLVLADGASVLPPRAIPDLVDAQGRFGGRMARDGARYFCLPRVRRQLALEIRAQFDAFAASGLPLDHVNTHKHFHLHPTILTLILDIGRAFGLQAVRLPRETGPPGKASPAWLRPWLALLEARLDAARIGHNDYVAGIRHSGRFDEAALLDALCNLPTSGIGELYLHPALASGAEIAPSMRGYRHADEFAALVSPHVRAVCGALRAQGWRFGGFADLVAATGDGADIRAVGADNRAVGAGSRADDAGTGGTGGHLAGHADAPPDTPPAGVPPCLRGNAAAGRTTDHRDGP</sequence>
<comment type="caution">
    <text evidence="7">The sequence shown here is derived from an EMBL/GenBank/DDBJ whole genome shotgun (WGS) entry which is preliminary data.</text>
</comment>
<evidence type="ECO:0000256" key="3">
    <source>
        <dbReference type="ARBA" id="ARBA00022801"/>
    </source>
</evidence>
<dbReference type="NCBIfam" id="TIGR03473">
    <property type="entry name" value="HpnK"/>
    <property type="match status" value="1"/>
</dbReference>
<dbReference type="Pfam" id="PF04794">
    <property type="entry name" value="YdjC"/>
    <property type="match status" value="1"/>
</dbReference>
<dbReference type="SUPFAM" id="SSF88713">
    <property type="entry name" value="Glycoside hydrolase/deacetylase"/>
    <property type="match status" value="1"/>
</dbReference>
<keyword evidence="2" id="KW-0479">Metal-binding</keyword>
<keyword evidence="4" id="KW-0460">Magnesium</keyword>
<evidence type="ECO:0000313" key="7">
    <source>
        <dbReference type="EMBL" id="MVW59752.1"/>
    </source>
</evidence>
<organism evidence="7 8">
    <name type="scientific">Massilia cellulosiltytica</name>
    <dbReference type="NCBI Taxonomy" id="2683234"/>
    <lineage>
        <taxon>Bacteria</taxon>
        <taxon>Pseudomonadati</taxon>
        <taxon>Pseudomonadota</taxon>
        <taxon>Betaproteobacteria</taxon>
        <taxon>Burkholderiales</taxon>
        <taxon>Oxalobacteraceae</taxon>
        <taxon>Telluria group</taxon>
        <taxon>Massilia</taxon>
    </lineage>
</organism>
<dbReference type="AlphaFoldDB" id="A0A7X3FXF4"/>
<dbReference type="PANTHER" id="PTHR31609">
    <property type="entry name" value="YDJC DEACETYLASE FAMILY MEMBER"/>
    <property type="match status" value="1"/>
</dbReference>
<evidence type="ECO:0000256" key="5">
    <source>
        <dbReference type="ARBA" id="ARBA00023277"/>
    </source>
</evidence>
<accession>A0A7X3FXF4</accession>
<evidence type="ECO:0000256" key="2">
    <source>
        <dbReference type="ARBA" id="ARBA00022723"/>
    </source>
</evidence>
<keyword evidence="5" id="KW-0119">Carbohydrate metabolism</keyword>
<dbReference type="EMBL" id="WSES01000002">
    <property type="protein sequence ID" value="MVW59752.1"/>
    <property type="molecule type" value="Genomic_DNA"/>
</dbReference>
<dbReference type="InterPro" id="IPR017836">
    <property type="entry name" value="Hopanoid_biosynth-assoc_HpnK"/>
</dbReference>
<comment type="cofactor">
    <cofactor evidence="1">
        <name>Mg(2+)</name>
        <dbReference type="ChEBI" id="CHEBI:18420"/>
    </cofactor>
</comment>
<evidence type="ECO:0000313" key="8">
    <source>
        <dbReference type="Proteomes" id="UP000443353"/>
    </source>
</evidence>
<dbReference type="Gene3D" id="3.20.20.370">
    <property type="entry name" value="Glycoside hydrolase/deacetylase"/>
    <property type="match status" value="1"/>
</dbReference>
<name>A0A7X3FXF4_9BURK</name>
<dbReference type="InterPro" id="IPR011330">
    <property type="entry name" value="Glyco_hydro/deAcase_b/a-brl"/>
</dbReference>
<dbReference type="GO" id="GO:0019213">
    <property type="term" value="F:deacetylase activity"/>
    <property type="evidence" value="ECO:0007669"/>
    <property type="project" value="TreeGrafter"/>
</dbReference>
<protein>
    <submittedName>
        <fullName evidence="7">Hopanoid biosynthesis-associated protein HpnK</fullName>
    </submittedName>
</protein>
<evidence type="ECO:0000256" key="6">
    <source>
        <dbReference type="SAM" id="MobiDB-lite"/>
    </source>
</evidence>
<dbReference type="InterPro" id="IPR006879">
    <property type="entry name" value="YdjC-like"/>
</dbReference>
<gene>
    <name evidence="7" type="primary">hpnK</name>
    <name evidence="7" type="ORF">GPY61_07400</name>
</gene>